<accession>A0A9P7S155</accession>
<sequence length="114" mass="12569">MHNTSDLHTQDPFLRQAVNLTTRHPVIGGRSGERYHGGNKSEGRRCGSSPSKDTVISNNPKSEFVAYADTRRTPPVFPSRFVQPLCLAEARQTHLQAPLCDDETLGAFAFDSIS</sequence>
<protein>
    <submittedName>
        <fullName evidence="2">Uncharacterized protein</fullName>
    </submittedName>
</protein>
<dbReference type="Proteomes" id="UP001049176">
    <property type="component" value="Chromosome 5"/>
</dbReference>
<dbReference type="GeneID" id="66078079"/>
<evidence type="ECO:0000313" key="3">
    <source>
        <dbReference type="Proteomes" id="UP001049176"/>
    </source>
</evidence>
<dbReference type="AlphaFoldDB" id="A0A9P7S155"/>
<gene>
    <name evidence="2" type="ORF">E1B28_009003</name>
</gene>
<dbReference type="KEGG" id="more:E1B28_009003"/>
<feature type="compositionally biased region" description="Polar residues" evidence="1">
    <location>
        <begin position="48"/>
        <end position="58"/>
    </location>
</feature>
<name>A0A9P7S155_9AGAR</name>
<feature type="compositionally biased region" description="Basic and acidic residues" evidence="1">
    <location>
        <begin position="31"/>
        <end position="45"/>
    </location>
</feature>
<reference evidence="2" key="1">
    <citation type="journal article" date="2021" name="Genome Biol. Evol.">
        <title>The assembled and annotated genome of the fairy-ring fungus Marasmius oreades.</title>
        <authorList>
            <person name="Hiltunen M."/>
            <person name="Ament-Velasquez S.L."/>
            <person name="Johannesson H."/>
        </authorList>
    </citation>
    <scope>NUCLEOTIDE SEQUENCE</scope>
    <source>
        <strain evidence="2">03SP1</strain>
    </source>
</reference>
<feature type="region of interest" description="Disordered" evidence="1">
    <location>
        <begin position="22"/>
        <end position="58"/>
    </location>
</feature>
<proteinExistence type="predicted"/>
<keyword evidence="3" id="KW-1185">Reference proteome</keyword>
<organism evidence="2 3">
    <name type="scientific">Marasmius oreades</name>
    <name type="common">fairy-ring Marasmius</name>
    <dbReference type="NCBI Taxonomy" id="181124"/>
    <lineage>
        <taxon>Eukaryota</taxon>
        <taxon>Fungi</taxon>
        <taxon>Dikarya</taxon>
        <taxon>Basidiomycota</taxon>
        <taxon>Agaricomycotina</taxon>
        <taxon>Agaricomycetes</taxon>
        <taxon>Agaricomycetidae</taxon>
        <taxon>Agaricales</taxon>
        <taxon>Marasmiineae</taxon>
        <taxon>Marasmiaceae</taxon>
        <taxon>Marasmius</taxon>
    </lineage>
</organism>
<comment type="caution">
    <text evidence="2">The sequence shown here is derived from an EMBL/GenBank/DDBJ whole genome shotgun (WGS) entry which is preliminary data.</text>
</comment>
<evidence type="ECO:0000256" key="1">
    <source>
        <dbReference type="SAM" id="MobiDB-lite"/>
    </source>
</evidence>
<evidence type="ECO:0000313" key="2">
    <source>
        <dbReference type="EMBL" id="KAG7092668.1"/>
    </source>
</evidence>
<dbReference type="EMBL" id="CM032185">
    <property type="protein sequence ID" value="KAG7092668.1"/>
    <property type="molecule type" value="Genomic_DNA"/>
</dbReference>
<dbReference type="RefSeq" id="XP_043009138.1">
    <property type="nucleotide sequence ID" value="XM_043153853.1"/>
</dbReference>